<feature type="region of interest" description="Disordered" evidence="1">
    <location>
        <begin position="1"/>
        <end position="199"/>
    </location>
</feature>
<protein>
    <submittedName>
        <fullName evidence="2">Uncharacterized protein</fullName>
    </submittedName>
</protein>
<gene>
    <name evidence="2" type="ORF">GQ55_3G444300</name>
</gene>
<accession>A0A2T7EIA4</accession>
<evidence type="ECO:0000313" key="3">
    <source>
        <dbReference type="Proteomes" id="UP000244336"/>
    </source>
</evidence>
<dbReference type="Proteomes" id="UP000244336">
    <property type="component" value="Chromosome 3"/>
</dbReference>
<proteinExistence type="predicted"/>
<feature type="compositionally biased region" description="Low complexity" evidence="1">
    <location>
        <begin position="56"/>
        <end position="80"/>
    </location>
</feature>
<keyword evidence="3" id="KW-1185">Reference proteome</keyword>
<dbReference type="AlphaFoldDB" id="A0A2T7EIA4"/>
<name>A0A2T7EIA4_9POAL</name>
<feature type="compositionally biased region" description="Basic and acidic residues" evidence="1">
    <location>
        <begin position="44"/>
        <end position="54"/>
    </location>
</feature>
<sequence>MNQRHQHLQEGGGAAVGAADEDEQEEISPPPLPPPLTVQRGHLTHSEWPRREKCWSSPSSSSSLSPSASPPSRRSGFASSESLNRQRRGDLRGSPPLYPSLRRGGSNAAPGTDPQHRPAALLSLVPRDPQPPTGGSTRRPTQLRGQAAAAPPAAVATLRRPDSVSGGGGAGAARVHVPGEHANEIPSLSSSYPPLHRGS</sequence>
<reference evidence="2 3" key="1">
    <citation type="submission" date="2018-04" db="EMBL/GenBank/DDBJ databases">
        <title>WGS assembly of Panicum hallii var. hallii HAL2.</title>
        <authorList>
            <person name="Lovell J."/>
            <person name="Jenkins J."/>
            <person name="Lowry D."/>
            <person name="Mamidi S."/>
            <person name="Sreedasyam A."/>
            <person name="Weng X."/>
            <person name="Barry K."/>
            <person name="Bonette J."/>
            <person name="Campitelli B."/>
            <person name="Daum C."/>
            <person name="Gordon S."/>
            <person name="Gould B."/>
            <person name="Lipzen A."/>
            <person name="MacQueen A."/>
            <person name="Palacio-Mejia J."/>
            <person name="Plott C."/>
            <person name="Shakirov E."/>
            <person name="Shu S."/>
            <person name="Yoshinaga Y."/>
            <person name="Zane M."/>
            <person name="Rokhsar D."/>
            <person name="Grimwood J."/>
            <person name="Schmutz J."/>
            <person name="Juenger T."/>
        </authorList>
    </citation>
    <scope>NUCLEOTIDE SEQUENCE [LARGE SCALE GENOMIC DNA]</scope>
    <source>
        <strain evidence="3">cv. HAL2</strain>
    </source>
</reference>
<dbReference type="Gramene" id="PUZ67545">
    <property type="protein sequence ID" value="PUZ67545"/>
    <property type="gene ID" value="GQ55_3G444300"/>
</dbReference>
<dbReference type="EMBL" id="CM009751">
    <property type="protein sequence ID" value="PUZ67545.1"/>
    <property type="molecule type" value="Genomic_DNA"/>
</dbReference>
<evidence type="ECO:0000313" key="2">
    <source>
        <dbReference type="EMBL" id="PUZ67545.1"/>
    </source>
</evidence>
<organism evidence="2 3">
    <name type="scientific">Panicum hallii var. hallii</name>
    <dbReference type="NCBI Taxonomy" id="1504633"/>
    <lineage>
        <taxon>Eukaryota</taxon>
        <taxon>Viridiplantae</taxon>
        <taxon>Streptophyta</taxon>
        <taxon>Embryophyta</taxon>
        <taxon>Tracheophyta</taxon>
        <taxon>Spermatophyta</taxon>
        <taxon>Magnoliopsida</taxon>
        <taxon>Liliopsida</taxon>
        <taxon>Poales</taxon>
        <taxon>Poaceae</taxon>
        <taxon>PACMAD clade</taxon>
        <taxon>Panicoideae</taxon>
        <taxon>Panicodae</taxon>
        <taxon>Paniceae</taxon>
        <taxon>Panicinae</taxon>
        <taxon>Panicum</taxon>
        <taxon>Panicum sect. Panicum</taxon>
    </lineage>
</organism>
<feature type="compositionally biased region" description="Polar residues" evidence="1">
    <location>
        <begin position="133"/>
        <end position="144"/>
    </location>
</feature>
<feature type="compositionally biased region" description="Low complexity" evidence="1">
    <location>
        <begin position="147"/>
        <end position="156"/>
    </location>
</feature>
<evidence type="ECO:0000256" key="1">
    <source>
        <dbReference type="SAM" id="MobiDB-lite"/>
    </source>
</evidence>